<feature type="domain" description="HTH cro/C1-type" evidence="1">
    <location>
        <begin position="23"/>
        <end position="76"/>
    </location>
</feature>
<name>A0A084T1Z1_9BACT</name>
<dbReference type="EMBL" id="JPMI01000004">
    <property type="protein sequence ID" value="KFA94726.1"/>
    <property type="molecule type" value="Genomic_DNA"/>
</dbReference>
<gene>
    <name evidence="2" type="ORF">Q664_00665</name>
</gene>
<reference evidence="2 3" key="1">
    <citation type="submission" date="2014-07" db="EMBL/GenBank/DDBJ databases">
        <title>Draft Genome Sequence of Gephyronic Acid Producer, Cystobacter violaceus Strain Cb vi76.</title>
        <authorList>
            <person name="Stevens D.C."/>
            <person name="Young J."/>
            <person name="Carmichael R."/>
            <person name="Tan J."/>
            <person name="Taylor R.E."/>
        </authorList>
    </citation>
    <scope>NUCLEOTIDE SEQUENCE [LARGE SCALE GENOMIC DNA]</scope>
    <source>
        <strain evidence="2 3">Cb vi76</strain>
    </source>
</reference>
<dbReference type="CDD" id="cd00093">
    <property type="entry name" value="HTH_XRE"/>
    <property type="match status" value="1"/>
</dbReference>
<dbReference type="InterPro" id="IPR010982">
    <property type="entry name" value="Lambda_DNA-bd_dom_sf"/>
</dbReference>
<dbReference type="Pfam" id="PF01381">
    <property type="entry name" value="HTH_3"/>
    <property type="match status" value="1"/>
</dbReference>
<dbReference type="SMART" id="SM00530">
    <property type="entry name" value="HTH_XRE"/>
    <property type="match status" value="1"/>
</dbReference>
<evidence type="ECO:0000259" key="1">
    <source>
        <dbReference type="PROSITE" id="PS50943"/>
    </source>
</evidence>
<accession>A0A084T1Z1</accession>
<dbReference type="Proteomes" id="UP000028547">
    <property type="component" value="Unassembled WGS sequence"/>
</dbReference>
<dbReference type="InterPro" id="IPR001387">
    <property type="entry name" value="Cro/C1-type_HTH"/>
</dbReference>
<evidence type="ECO:0000313" key="3">
    <source>
        <dbReference type="Proteomes" id="UP000028547"/>
    </source>
</evidence>
<evidence type="ECO:0000313" key="2">
    <source>
        <dbReference type="EMBL" id="KFA94726.1"/>
    </source>
</evidence>
<dbReference type="AlphaFoldDB" id="A0A084T1Z1"/>
<comment type="caution">
    <text evidence="2">The sequence shown here is derived from an EMBL/GenBank/DDBJ whole genome shotgun (WGS) entry which is preliminary data.</text>
</comment>
<sequence>MAPLGWNVTEQNLLSKTLSDTAREARLRAGLSQSDVAERLELHEEVYGRIERGSLLPSIITLRRLSLVLHVPSNELLGIDSAWMPPPPSQRDSSRSRRLLHSVRELGASWLRTLRRLISHVRRRD</sequence>
<organism evidence="2 3">
    <name type="scientific">Archangium violaceum Cb vi76</name>
    <dbReference type="NCBI Taxonomy" id="1406225"/>
    <lineage>
        <taxon>Bacteria</taxon>
        <taxon>Pseudomonadati</taxon>
        <taxon>Myxococcota</taxon>
        <taxon>Myxococcia</taxon>
        <taxon>Myxococcales</taxon>
        <taxon>Cystobacterineae</taxon>
        <taxon>Archangiaceae</taxon>
        <taxon>Archangium</taxon>
    </lineage>
</organism>
<dbReference type="PROSITE" id="PS50943">
    <property type="entry name" value="HTH_CROC1"/>
    <property type="match status" value="1"/>
</dbReference>
<dbReference type="GO" id="GO:0003677">
    <property type="term" value="F:DNA binding"/>
    <property type="evidence" value="ECO:0007669"/>
    <property type="project" value="InterPro"/>
</dbReference>
<dbReference type="SUPFAM" id="SSF47413">
    <property type="entry name" value="lambda repressor-like DNA-binding domains"/>
    <property type="match status" value="1"/>
</dbReference>
<protein>
    <recommendedName>
        <fullName evidence="1">HTH cro/C1-type domain-containing protein</fullName>
    </recommendedName>
</protein>
<proteinExistence type="predicted"/>
<dbReference type="Gene3D" id="1.10.260.40">
    <property type="entry name" value="lambda repressor-like DNA-binding domains"/>
    <property type="match status" value="1"/>
</dbReference>